<keyword evidence="4" id="KW-0808">Transferase</keyword>
<evidence type="ECO:0000256" key="2">
    <source>
        <dbReference type="ARBA" id="ARBA00022801"/>
    </source>
</evidence>
<evidence type="ECO:0000256" key="3">
    <source>
        <dbReference type="PIRSR" id="PIRSR633199-1"/>
    </source>
</evidence>
<feature type="active site" description="Proton donor" evidence="3">
    <location>
        <position position="167"/>
    </location>
</feature>
<evidence type="ECO:0000256" key="1">
    <source>
        <dbReference type="ARBA" id="ARBA00008532"/>
    </source>
</evidence>
<name>A0A5P2AZM2_STRVZ</name>
<comment type="similarity">
    <text evidence="1">Belongs to the DDAH family.</text>
</comment>
<dbReference type="GO" id="GO:0016740">
    <property type="term" value="F:transferase activity"/>
    <property type="evidence" value="ECO:0007669"/>
    <property type="project" value="UniProtKB-KW"/>
</dbReference>
<dbReference type="RefSeq" id="WP_150272933.1">
    <property type="nucleotide sequence ID" value="NZ_CP029194.1"/>
</dbReference>
<dbReference type="GO" id="GO:0000052">
    <property type="term" value="P:citrulline metabolic process"/>
    <property type="evidence" value="ECO:0007669"/>
    <property type="project" value="TreeGrafter"/>
</dbReference>
<gene>
    <name evidence="4" type="ORF">DEJ46_35290</name>
</gene>
<dbReference type="GO" id="GO:0016403">
    <property type="term" value="F:dimethylargininase activity"/>
    <property type="evidence" value="ECO:0007669"/>
    <property type="project" value="TreeGrafter"/>
</dbReference>
<proteinExistence type="inferred from homology"/>
<reference evidence="4 5" key="1">
    <citation type="submission" date="2018-05" db="EMBL/GenBank/DDBJ databases">
        <title>Streptomyces venezuelae.</title>
        <authorList>
            <person name="Kim W."/>
            <person name="Lee N."/>
            <person name="Cho B.-K."/>
        </authorList>
    </citation>
    <scope>NUCLEOTIDE SEQUENCE [LARGE SCALE GENOMIC DNA]</scope>
    <source>
        <strain evidence="4 5">ATCC 15068</strain>
    </source>
</reference>
<dbReference type="PANTHER" id="PTHR12737">
    <property type="entry name" value="DIMETHYLARGININE DIMETHYLAMINOHYDROLASE"/>
    <property type="match status" value="1"/>
</dbReference>
<dbReference type="GO" id="GO:0016597">
    <property type="term" value="F:amino acid binding"/>
    <property type="evidence" value="ECO:0007669"/>
    <property type="project" value="TreeGrafter"/>
</dbReference>
<dbReference type="Proteomes" id="UP000324106">
    <property type="component" value="Chromosome"/>
</dbReference>
<sequence length="276" mass="30219">MRTARPRHYLMCRPTHFDVVYSINPWMDPAKPVDTQLAITQWEKLREVYLSLGHTVDTIDPLPGLPDMVFAANGATVIDGRALVARFRDAERIAEGPAYHDWLRDNGFPDLRTAHVVNEGEGDYLLAGEWLLAGTGFRSDPRSHDEAQEYFGRPVIGLTLVDPDYYHLDTALTVLDEQTIAYYPAAFSPGSLAVLRRLFPDAVIATAEDAAVFGLNATSDGLNVVLPHNATGLTGQLRDRGFHPIGVDLSELLKAGGSVKCCTLELRPAATSHSPA</sequence>
<dbReference type="PANTHER" id="PTHR12737:SF9">
    <property type="entry name" value="DIMETHYLARGININASE"/>
    <property type="match status" value="1"/>
</dbReference>
<dbReference type="GO" id="GO:0045429">
    <property type="term" value="P:positive regulation of nitric oxide biosynthetic process"/>
    <property type="evidence" value="ECO:0007669"/>
    <property type="project" value="TreeGrafter"/>
</dbReference>
<dbReference type="OrthoDB" id="9814070at2"/>
<dbReference type="AlphaFoldDB" id="A0A5P2AZM2"/>
<dbReference type="SUPFAM" id="SSF55909">
    <property type="entry name" value="Pentein"/>
    <property type="match status" value="1"/>
</dbReference>
<dbReference type="InterPro" id="IPR033199">
    <property type="entry name" value="DDAH-like"/>
</dbReference>
<dbReference type="GO" id="GO:0006525">
    <property type="term" value="P:arginine metabolic process"/>
    <property type="evidence" value="ECO:0007669"/>
    <property type="project" value="TreeGrafter"/>
</dbReference>
<dbReference type="EMBL" id="CP029194">
    <property type="protein sequence ID" value="QES23742.1"/>
    <property type="molecule type" value="Genomic_DNA"/>
</dbReference>
<dbReference type="NCBIfam" id="NF045659">
    <property type="entry name" value="DiMArgaseDdahMtb"/>
    <property type="match status" value="1"/>
</dbReference>
<keyword evidence="2" id="KW-0378">Hydrolase</keyword>
<dbReference type="Gene3D" id="3.75.10.10">
    <property type="entry name" value="L-arginine/glycine Amidinotransferase, Chain A"/>
    <property type="match status" value="1"/>
</dbReference>
<evidence type="ECO:0000313" key="4">
    <source>
        <dbReference type="EMBL" id="QES23742.1"/>
    </source>
</evidence>
<organism evidence="4 5">
    <name type="scientific">Streptomyces venezuelae</name>
    <dbReference type="NCBI Taxonomy" id="54571"/>
    <lineage>
        <taxon>Bacteria</taxon>
        <taxon>Bacillati</taxon>
        <taxon>Actinomycetota</taxon>
        <taxon>Actinomycetes</taxon>
        <taxon>Kitasatosporales</taxon>
        <taxon>Streptomycetaceae</taxon>
        <taxon>Streptomyces</taxon>
    </lineage>
</organism>
<feature type="active site" description="Nucleophile" evidence="3">
    <location>
        <position position="261"/>
    </location>
</feature>
<evidence type="ECO:0000313" key="5">
    <source>
        <dbReference type="Proteomes" id="UP000324106"/>
    </source>
</evidence>
<protein>
    <submittedName>
        <fullName evidence="4">Amidinotransferase</fullName>
    </submittedName>
</protein>
<accession>A0A5P2AZM2</accession>